<evidence type="ECO:0000313" key="3">
    <source>
        <dbReference type="EMBL" id="OAM90119.1"/>
    </source>
</evidence>
<sequence>MFSDSPLTGKFYINIYRKSGNTRQFMKTTRSFSSVIAALFAIAPVFAPLHARSASDEVTLPETSKELPALGQNDAAATPAALIDFQISGSLHYAPYDTGTVALADSGTTTADVTNYPGASTGLRLRSSSARGTTFAPYTPLASVSGTTIWHTYPLTLSIDMPRNAPCLFENQIFGLYATVGDGVTIGGFNSAVTAWKWEVSADSGRNWESVADFTDVDYNLLVSGTENPLYLPLETGMAGWQYRATADVGPTVRNDNPVVLVSNTITLPEIKPSYITSPASLAIDTTGNLYVADDHGNAIWKITGGNKVSLLAGSAVREPGTLDGTGTAARFNRPFGIALHGGKLYVADTGNHTIRVIDTASGAVSTLAGVPGQPGYAEGTGASARFHTPEAITTDTAGNLYVADGGNEIIRKITPAGVTSHVAGLRRAGGTGGISSVGGGVMDSGASGILQSPNPITNESENEPEPELYYVFNHPYGIAVSPSGGDLWVADTFNHNLCKINLADGTVTPQAVTIQNDFPFFYPTVPDSLSYPAGLRFGADGNLYVADGSNSRIVKIDPASGLGTIVAGGYRGHGYDNGGSVEAMFSYLFGLAVNNTGTIYVADIYNAAIRVITSGTVGTLMLEPLQTSATNPGNNTGAGNNTNTGGSGGGGAPSAWWWLALLALVPLRRAAGNKLP</sequence>
<evidence type="ECO:0008006" key="5">
    <source>
        <dbReference type="Google" id="ProtNLM"/>
    </source>
</evidence>
<evidence type="ECO:0000313" key="4">
    <source>
        <dbReference type="Proteomes" id="UP000078486"/>
    </source>
</evidence>
<dbReference type="Pfam" id="PF01436">
    <property type="entry name" value="NHL"/>
    <property type="match status" value="3"/>
</dbReference>
<keyword evidence="4" id="KW-1185">Reference proteome</keyword>
<dbReference type="InterPro" id="IPR001258">
    <property type="entry name" value="NHL_repeat"/>
</dbReference>
<accession>A0A178ILQ0</accession>
<name>A0A178ILQ0_9BACT</name>
<organism evidence="3 4">
    <name type="scientific">Termitidicoccus mucosus</name>
    <dbReference type="NCBI Taxonomy" id="1184151"/>
    <lineage>
        <taxon>Bacteria</taxon>
        <taxon>Pseudomonadati</taxon>
        <taxon>Verrucomicrobiota</taxon>
        <taxon>Opitutia</taxon>
        <taxon>Opitutales</taxon>
        <taxon>Opitutaceae</taxon>
        <taxon>Termitidicoccus</taxon>
    </lineage>
</organism>
<keyword evidence="1" id="KW-0677">Repeat</keyword>
<dbReference type="EMBL" id="LRRQ01000075">
    <property type="protein sequence ID" value="OAM90119.1"/>
    <property type="molecule type" value="Genomic_DNA"/>
</dbReference>
<protein>
    <recommendedName>
        <fullName evidence="5">SMP-30/Gluconolactonase/LRE-like region domain-containing protein</fullName>
    </recommendedName>
</protein>
<gene>
    <name evidence="3" type="ORF">AW736_10100</name>
</gene>
<proteinExistence type="predicted"/>
<dbReference type="Proteomes" id="UP000078486">
    <property type="component" value="Unassembled WGS sequence"/>
</dbReference>
<dbReference type="SUPFAM" id="SSF63829">
    <property type="entry name" value="Calcium-dependent phosphotriesterase"/>
    <property type="match status" value="1"/>
</dbReference>
<dbReference type="AlphaFoldDB" id="A0A178ILQ0"/>
<feature type="compositionally biased region" description="Low complexity" evidence="2">
    <location>
        <begin position="629"/>
        <end position="645"/>
    </location>
</feature>
<dbReference type="PANTHER" id="PTHR13833:SF71">
    <property type="entry name" value="NHL DOMAIN-CONTAINING PROTEIN"/>
    <property type="match status" value="1"/>
</dbReference>
<dbReference type="PANTHER" id="PTHR13833">
    <property type="match status" value="1"/>
</dbReference>
<dbReference type="Gene3D" id="2.120.10.30">
    <property type="entry name" value="TolB, C-terminal domain"/>
    <property type="match status" value="4"/>
</dbReference>
<comment type="caution">
    <text evidence="3">The sequence shown here is derived from an EMBL/GenBank/DDBJ whole genome shotgun (WGS) entry which is preliminary data.</text>
</comment>
<evidence type="ECO:0000256" key="2">
    <source>
        <dbReference type="SAM" id="MobiDB-lite"/>
    </source>
</evidence>
<reference evidence="3 4" key="1">
    <citation type="submission" date="2016-01" db="EMBL/GenBank/DDBJ databases">
        <title>High potential of lignocellulose degradation of a new Verrucomicrobia species.</title>
        <authorList>
            <person name="Wang Y."/>
            <person name="Shi Y."/>
            <person name="Qiu Z."/>
            <person name="Liu S."/>
            <person name="Yang H."/>
        </authorList>
    </citation>
    <scope>NUCLEOTIDE SEQUENCE [LARGE SCALE GENOMIC DNA]</scope>
    <source>
        <strain evidence="3 4">TSB47</strain>
    </source>
</reference>
<dbReference type="STRING" id="1184151.AW736_10100"/>
<evidence type="ECO:0000256" key="1">
    <source>
        <dbReference type="ARBA" id="ARBA00022737"/>
    </source>
</evidence>
<feature type="region of interest" description="Disordered" evidence="2">
    <location>
        <begin position="629"/>
        <end position="650"/>
    </location>
</feature>
<dbReference type="InterPro" id="IPR011042">
    <property type="entry name" value="6-blade_b-propeller_TolB-like"/>
</dbReference>